<evidence type="ECO:0000313" key="2">
    <source>
        <dbReference type="EMBL" id="KFL37729.1"/>
    </source>
</evidence>
<reference evidence="3" key="1">
    <citation type="submission" date="2013-08" db="EMBL/GenBank/DDBJ databases">
        <title>Genome sequencing of Arenimonas donghaensis.</title>
        <authorList>
            <person name="Chen F."/>
            <person name="Wang G."/>
        </authorList>
    </citation>
    <scope>NUCLEOTIDE SEQUENCE [LARGE SCALE GENOMIC DNA]</scope>
    <source>
        <strain evidence="3">HO3-R19</strain>
    </source>
</reference>
<name>A0A087MLH6_9GAMM</name>
<evidence type="ECO:0000256" key="1">
    <source>
        <dbReference type="SAM" id="Phobius"/>
    </source>
</evidence>
<reference evidence="2 3" key="2">
    <citation type="journal article" date="2015" name="Stand. Genomic Sci.">
        <title>High quality draft genomic sequence of Arenimonas donghaensis DSM 18148(T).</title>
        <authorList>
            <person name="Chen F."/>
            <person name="Wang H."/>
            <person name="Cao Y."/>
            <person name="Li X."/>
            <person name="Wang G."/>
        </authorList>
    </citation>
    <scope>NUCLEOTIDE SEQUENCE [LARGE SCALE GENOMIC DNA]</scope>
    <source>
        <strain evidence="2 3">HO3-R19</strain>
    </source>
</reference>
<keyword evidence="3" id="KW-1185">Reference proteome</keyword>
<dbReference type="STRING" id="1121014.N788_00740"/>
<dbReference type="AlphaFoldDB" id="A0A087MLH6"/>
<keyword evidence="1" id="KW-1133">Transmembrane helix</keyword>
<keyword evidence="1" id="KW-0472">Membrane</keyword>
<organism evidence="2 3">
    <name type="scientific">Arenimonas donghaensis DSM 18148 = HO3-R19</name>
    <dbReference type="NCBI Taxonomy" id="1121014"/>
    <lineage>
        <taxon>Bacteria</taxon>
        <taxon>Pseudomonadati</taxon>
        <taxon>Pseudomonadota</taxon>
        <taxon>Gammaproteobacteria</taxon>
        <taxon>Lysobacterales</taxon>
        <taxon>Lysobacteraceae</taxon>
        <taxon>Arenimonas</taxon>
    </lineage>
</organism>
<protein>
    <submittedName>
        <fullName evidence="2">Uncharacterized protein</fullName>
    </submittedName>
</protein>
<comment type="caution">
    <text evidence="2">The sequence shown here is derived from an EMBL/GenBank/DDBJ whole genome shotgun (WGS) entry which is preliminary data.</text>
</comment>
<evidence type="ECO:0000313" key="3">
    <source>
        <dbReference type="Proteomes" id="UP000029085"/>
    </source>
</evidence>
<accession>A0A087MLH6</accession>
<dbReference type="PATRIC" id="fig|1121014.3.peg.141"/>
<dbReference type="Proteomes" id="UP000029085">
    <property type="component" value="Unassembled WGS sequence"/>
</dbReference>
<feature type="transmembrane region" description="Helical" evidence="1">
    <location>
        <begin position="28"/>
        <end position="48"/>
    </location>
</feature>
<dbReference type="EMBL" id="AVCJ01000001">
    <property type="protein sequence ID" value="KFL37729.1"/>
    <property type="molecule type" value="Genomic_DNA"/>
</dbReference>
<sequence>MVLVLVFVPMAWLRWRSGRRPNRWGYLAWTMMAAMVTYSLVLGVLAMLRSP</sequence>
<keyword evidence="1" id="KW-0812">Transmembrane</keyword>
<proteinExistence type="predicted"/>
<gene>
    <name evidence="2" type="ORF">N788_00740</name>
</gene>